<evidence type="ECO:0000313" key="4">
    <source>
        <dbReference type="EMBL" id="GFR42711.1"/>
    </source>
</evidence>
<dbReference type="InterPro" id="IPR051144">
    <property type="entry name" value="Formin_homology_domain"/>
</dbReference>
<dbReference type="InterPro" id="IPR029016">
    <property type="entry name" value="GAF-like_dom_sf"/>
</dbReference>
<sequence length="2322" mass="232181">LLRPLDETTAAAAAVAAGMTSGVEEAAAAVAAAVGSVPTAAAAAAGSAPASGRLPVLQQSQSQQPGGAGSSTGEAVAAAAGVVVPRLVAGLGRAAFRQVVLTEGATPSDLKSLALHLHEELALARAMAAAAEEEKAAAVRRDLLLKLYGRVLEAPGMSLRDTFTVILDTLYRVIECDVIKLYLVDHSRGQLWPASRHGAADANRTLPLYGTLAGSAVRRAAVVRVDDVAREPLFNQELEELPAGYSSKSMMVIPVFAPSHVHPAHAHHLRAYGSASQVPPTPTATATATAIAAATIAAPPITGPVAALAGAPAAAGPNAAANPADPNSITATAAADSDGFCYYSAPLAHNHPQLPLQPHTTQHPHAHPPPPPYHHQHPPTPAPQHPHPPQQPHHPPHKQHPHPHPHSHPQPHPQHAPPPPSHPPSHHHHLQPQPHHPHHPHHAQHPHPQPPQQGDVIAVIVAVNRWTPWAEAGAEEGERRIEPFSAADEASLRDAAASVGLLLTRRRGEVLLAAAQAPGSVAGSSFSVAAVLPASVARQRLRMVARRSSGVLLDTRANLWALKQEELMGQARDVFSALHRHAQLATSAPAGACEQQQQQQLFGGGGLGGGSPSPSLASSLGGSGGGGGGGGALAALAGGVDNEALLSYLVRIAGEQGCGQFFNLAHSVGVLQGIYLTLRSNVELASALGQQHLLALVIAASLVNIQREGEYLPGMAAGGAATGAATGAGAAGAGYMGPGGGAAWVGGASRASRNRASPASSVLGAAAAAATAAAVPSPRAPPSLTSRWSPFAAGSSMPEITEQQEQSPQQKQPQPQQEEGREGKRQSDADGEDMRPPLEDDDTRPLAPLPRNATASSRHSPAFGSGILSSQPSSTATQPSQLATGGSMGVGMGAIAAGPVFGRARAVSARRTRLAGIVDELLSGESNILASLSAAEAAAVKANVVALLALRNQPTVVLAMAGLQPPTTTANKAPSEGRVEETPFAAASGVAAAAAALKAEPSGATGGAVTTDSGDNLVVVEEVTVDAPVSSSGAFAENTEGERSSSNPDQGKGASPLSLTALIQAVDSDPVRLAETRVAVSALLLLTWSELLHLKDTSTALSLLRCRATDVRNWASRQASATGNVSSRRKSLVLLGGGEDTLDDVQNLLLLEAPRLQVEVIPLWQRTVELLPGLQPQLDTLQANRAAYVAMLQAASATQLLDGVTPAGAAGRPLAALGGFAAAAAASGGAGTAPSPLGSLPPGRASLLRNALGTPPSREPRRFISVKQRAVTSGRSVLGVMPSGDSLEEAVTSDRGGRRAFMRASSSRSYTGQGTDEGDEGYGTTAMAATPPPAAATAAVAGGSNVIGRLSTGGGGSGGSVSVQLTRRGGMSMLRSVSRAALTPGGSRLGPQPQPLQIQHSGPAGIAVATASASLDLGSHVWPEGGEPSPRGSALSKNFQAPTVGPPLAATSNSAFRLRSQSQDIKDAMSELTPRRGSITNRFNRFFTSFRHTVHNTSRSAHPVVGDAASAVTSPIAAVSGSATSPVSTITGTAASASGGVGSTAVPAGSVIVEVPYSGVQESPLISQSSQGLIMHSSGPVGGALTTYPSGPHPHMVGMSSQLTSWNRSQAQTPVAMSPTTSFIMSAPALPPPPPMSSPASPLRAAAATLTAADPRASAAATSAAAAAASADTEQDNSAAAAAAAANSTNSTADGVSRSISGKRRLRTRILNKLSSVRLPFGGGGGGKSGRSSQPQPPRASPVPFGGSGIDAAAATTNPRPNSGPALTELSFAGVCGKEPPSLPSHPLPSGLSVTAAAAATSRFAGPASPPSASYQPLSPKRRSAAPSGALALAQQHALYAARAAAAAESFAACQSTSAAVAASAGVAYYGTGEREGNPEIEAFGSIVPLSGILSGGVLPTVAELTTSGRNSSTSTSPRTNDGHATPFPGGRMSTPGSIGGGAASIPSHPSRFAPLSLHNSATQATMAHAAGTAAGAASHPSGSIGDLSVAPSGGSSTTTRARLSSADRAVGGASRRRHDLAADLAADLAPSKGAAPSKGVLLGLRLASTALRSLGRGTSVDAATAAAVAAATAHGGGTPEAAPYLDAAPPTPPLPPAAAARPAAGSTCRPTTSGSVSAASPSGSRGLGTVSVGSVSKTTSRNPSRMMTPSASLRRGGVGMGGVAALQAALEMAEAALEGAGAAGGGGGGGGVHGGHGSGAGGSGGYPADRFAYDRALSGSSPDSSRRGGRTASNSGTTAATVAAAAMRASGDSLPLPSPKQKFEAYNNPAFGLTSEDSVPKTSVPLLMQPPSRFSLRRSATARQAAEAVVMQPSFPELPEG</sequence>
<feature type="region of interest" description="Disordered" evidence="2">
    <location>
        <begin position="1972"/>
        <end position="2016"/>
    </location>
</feature>
<organism evidence="4 5">
    <name type="scientific">Astrephomene gubernaculifera</name>
    <dbReference type="NCBI Taxonomy" id="47775"/>
    <lineage>
        <taxon>Eukaryota</taxon>
        <taxon>Viridiplantae</taxon>
        <taxon>Chlorophyta</taxon>
        <taxon>core chlorophytes</taxon>
        <taxon>Chlorophyceae</taxon>
        <taxon>CS clade</taxon>
        <taxon>Chlamydomonadales</taxon>
        <taxon>Astrephomenaceae</taxon>
        <taxon>Astrephomene</taxon>
    </lineage>
</organism>
<feature type="region of interest" description="Disordered" evidence="2">
    <location>
        <begin position="352"/>
        <end position="452"/>
    </location>
</feature>
<dbReference type="SUPFAM" id="SSF55781">
    <property type="entry name" value="GAF domain-like"/>
    <property type="match status" value="1"/>
</dbReference>
<feature type="compositionally biased region" description="Low complexity" evidence="2">
    <location>
        <begin position="1302"/>
        <end position="1314"/>
    </location>
</feature>
<evidence type="ECO:0000259" key="3">
    <source>
        <dbReference type="SMART" id="SM00065"/>
    </source>
</evidence>
<feature type="compositionally biased region" description="Gly residues" evidence="2">
    <location>
        <begin position="2184"/>
        <end position="2206"/>
    </location>
</feature>
<dbReference type="SMART" id="SM00065">
    <property type="entry name" value="GAF"/>
    <property type="match status" value="1"/>
</dbReference>
<dbReference type="Proteomes" id="UP001054857">
    <property type="component" value="Unassembled WGS sequence"/>
</dbReference>
<feature type="compositionally biased region" description="Low complexity" evidence="2">
    <location>
        <begin position="1993"/>
        <end position="2010"/>
    </location>
</feature>
<evidence type="ECO:0000256" key="2">
    <source>
        <dbReference type="SAM" id="MobiDB-lite"/>
    </source>
</evidence>
<feature type="region of interest" description="Disordered" evidence="2">
    <location>
        <begin position="1030"/>
        <end position="1054"/>
    </location>
</feature>
<dbReference type="InterPro" id="IPR003018">
    <property type="entry name" value="GAF"/>
</dbReference>
<feature type="region of interest" description="Disordered" evidence="2">
    <location>
        <begin position="773"/>
        <end position="885"/>
    </location>
</feature>
<feature type="compositionally biased region" description="Low complexity" evidence="2">
    <location>
        <begin position="869"/>
        <end position="881"/>
    </location>
</feature>
<feature type="compositionally biased region" description="Pro residues" evidence="2">
    <location>
        <begin position="367"/>
        <end position="393"/>
    </location>
</feature>
<evidence type="ECO:0000256" key="1">
    <source>
        <dbReference type="ARBA" id="ARBA00023170"/>
    </source>
</evidence>
<feature type="region of interest" description="Disordered" evidence="2">
    <location>
        <begin position="2184"/>
        <end position="2238"/>
    </location>
</feature>
<feature type="compositionally biased region" description="Low complexity" evidence="2">
    <location>
        <begin position="1907"/>
        <end position="1920"/>
    </location>
</feature>
<feature type="non-terminal residue" evidence="4">
    <location>
        <position position="2322"/>
    </location>
</feature>
<feature type="region of interest" description="Disordered" evidence="2">
    <location>
        <begin position="1419"/>
        <end position="1450"/>
    </location>
</feature>
<feature type="compositionally biased region" description="Polar residues" evidence="2">
    <location>
        <begin position="2142"/>
        <end position="2151"/>
    </location>
</feature>
<evidence type="ECO:0000313" key="5">
    <source>
        <dbReference type="Proteomes" id="UP001054857"/>
    </source>
</evidence>
<feature type="compositionally biased region" description="Low complexity" evidence="2">
    <location>
        <begin position="1972"/>
        <end position="1984"/>
    </location>
</feature>
<feature type="region of interest" description="Disordered" evidence="2">
    <location>
        <begin position="2075"/>
        <end position="2158"/>
    </location>
</feature>
<protein>
    <recommendedName>
        <fullName evidence="3">GAF domain-containing protein</fullName>
    </recommendedName>
</protein>
<reference evidence="4 5" key="1">
    <citation type="journal article" date="2021" name="Sci. Rep.">
        <title>Genome sequencing of the multicellular alga Astrephomene provides insights into convergent evolution of germ-soma differentiation.</title>
        <authorList>
            <person name="Yamashita S."/>
            <person name="Yamamoto K."/>
            <person name="Matsuzaki R."/>
            <person name="Suzuki S."/>
            <person name="Yamaguchi H."/>
            <person name="Hirooka S."/>
            <person name="Minakuchi Y."/>
            <person name="Miyagishima S."/>
            <person name="Kawachi M."/>
            <person name="Toyoda A."/>
            <person name="Nozaki H."/>
        </authorList>
    </citation>
    <scope>NUCLEOTIDE SEQUENCE [LARGE SCALE GENOMIC DNA]</scope>
    <source>
        <strain evidence="4 5">NIES-4017</strain>
    </source>
</reference>
<dbReference type="Gene3D" id="3.30.450.40">
    <property type="match status" value="1"/>
</dbReference>
<feature type="region of interest" description="Disordered" evidence="2">
    <location>
        <begin position="1803"/>
        <end position="1823"/>
    </location>
</feature>
<accession>A0AAD3HJC4</accession>
<keyword evidence="1" id="KW-0675">Receptor</keyword>
<keyword evidence="5" id="KW-1185">Reference proteome</keyword>
<feature type="compositionally biased region" description="Low complexity" evidence="2">
    <location>
        <begin position="1638"/>
        <end position="1649"/>
    </location>
</feature>
<feature type="compositionally biased region" description="Low complexity" evidence="2">
    <location>
        <begin position="352"/>
        <end position="363"/>
    </location>
</feature>
<proteinExistence type="predicted"/>
<feature type="region of interest" description="Disordered" evidence="2">
    <location>
        <begin position="1287"/>
        <end position="1318"/>
    </location>
</feature>
<feature type="compositionally biased region" description="Pro residues" evidence="2">
    <location>
        <begin position="410"/>
        <end position="423"/>
    </location>
</feature>
<feature type="region of interest" description="Disordered" evidence="2">
    <location>
        <begin position="1624"/>
        <end position="1649"/>
    </location>
</feature>
<feature type="compositionally biased region" description="Basic and acidic residues" evidence="2">
    <location>
        <begin position="818"/>
        <end position="838"/>
    </location>
</feature>
<dbReference type="EMBL" id="BMAR01000003">
    <property type="protein sequence ID" value="GFR42711.1"/>
    <property type="molecule type" value="Genomic_DNA"/>
</dbReference>
<feature type="region of interest" description="Disordered" evidence="2">
    <location>
        <begin position="1717"/>
        <end position="1766"/>
    </location>
</feature>
<comment type="caution">
    <text evidence="4">The sequence shown here is derived from an EMBL/GenBank/DDBJ whole genome shotgun (WGS) entry which is preliminary data.</text>
</comment>
<feature type="compositionally biased region" description="Low complexity" evidence="2">
    <location>
        <begin position="2075"/>
        <end position="2089"/>
    </location>
</feature>
<feature type="compositionally biased region" description="Low complexity" evidence="2">
    <location>
        <begin position="1680"/>
        <end position="1693"/>
    </location>
</feature>
<name>A0AAD3HJC4_9CHLO</name>
<dbReference type="Pfam" id="PF01590">
    <property type="entry name" value="GAF"/>
    <property type="match status" value="1"/>
</dbReference>
<feature type="region of interest" description="Disordered" evidence="2">
    <location>
        <begin position="1907"/>
        <end position="1955"/>
    </location>
</feature>
<feature type="domain" description="GAF" evidence="3">
    <location>
        <begin position="158"/>
        <end position="513"/>
    </location>
</feature>
<feature type="compositionally biased region" description="Low complexity" evidence="2">
    <location>
        <begin position="2098"/>
        <end position="2141"/>
    </location>
</feature>
<feature type="compositionally biased region" description="Low complexity" evidence="2">
    <location>
        <begin position="803"/>
        <end position="817"/>
    </location>
</feature>
<feature type="compositionally biased region" description="Basic residues" evidence="2">
    <location>
        <begin position="394"/>
        <end position="409"/>
    </location>
</feature>
<feature type="region of interest" description="Disordered" evidence="2">
    <location>
        <begin position="1231"/>
        <end position="1259"/>
    </location>
</feature>
<feature type="region of interest" description="Disordered" evidence="2">
    <location>
        <begin position="1680"/>
        <end position="1701"/>
    </location>
</feature>
<feature type="compositionally biased region" description="Basic residues" evidence="2">
    <location>
        <begin position="424"/>
        <end position="445"/>
    </location>
</feature>
<gene>
    <name evidence="4" type="ORF">Agub_g3634</name>
</gene>
<dbReference type="PANTHER" id="PTHR45733">
    <property type="entry name" value="FORMIN-J"/>
    <property type="match status" value="1"/>
</dbReference>